<organism evidence="11 12">
    <name type="scientific">Colwellia ponticola</name>
    <dbReference type="NCBI Taxonomy" id="2304625"/>
    <lineage>
        <taxon>Bacteria</taxon>
        <taxon>Pseudomonadati</taxon>
        <taxon>Pseudomonadota</taxon>
        <taxon>Gammaproteobacteria</taxon>
        <taxon>Alteromonadales</taxon>
        <taxon>Colwelliaceae</taxon>
        <taxon>Colwellia</taxon>
    </lineage>
</organism>
<comment type="catalytic activity">
    <reaction evidence="10">
        <text>7-carboxy-7-carbaguanine + NH4(+) + 2 ATP = 7-cyano-7-carbaguanine + 2 AMP + 2 diphosphate + 2 H(+)</text>
        <dbReference type="Rhea" id="RHEA:27982"/>
        <dbReference type="ChEBI" id="CHEBI:15378"/>
        <dbReference type="ChEBI" id="CHEBI:28938"/>
        <dbReference type="ChEBI" id="CHEBI:30616"/>
        <dbReference type="ChEBI" id="CHEBI:33019"/>
        <dbReference type="ChEBI" id="CHEBI:45075"/>
        <dbReference type="ChEBI" id="CHEBI:61036"/>
        <dbReference type="ChEBI" id="CHEBI:456215"/>
        <dbReference type="EC" id="6.3.4.20"/>
    </reaction>
</comment>
<evidence type="ECO:0000256" key="9">
    <source>
        <dbReference type="ARBA" id="ARBA00039149"/>
    </source>
</evidence>
<evidence type="ECO:0000256" key="5">
    <source>
        <dbReference type="ARBA" id="ARBA00022785"/>
    </source>
</evidence>
<keyword evidence="12" id="KW-1185">Reference proteome</keyword>
<evidence type="ECO:0000256" key="8">
    <source>
        <dbReference type="ARBA" id="ARBA00037993"/>
    </source>
</evidence>
<dbReference type="OrthoDB" id="9789567at2"/>
<reference evidence="11 12" key="1">
    <citation type="submission" date="2019-05" db="EMBL/GenBank/DDBJ databases">
        <title>Colwellia ponticola sp. nov., isolated from seawater.</title>
        <authorList>
            <person name="Yoon J.-H."/>
        </authorList>
    </citation>
    <scope>NUCLEOTIDE SEQUENCE [LARGE SCALE GENOMIC DNA]</scope>
    <source>
        <strain evidence="11 12">OISW-25</strain>
    </source>
</reference>
<dbReference type="GO" id="GO:0008616">
    <property type="term" value="P:tRNA queuosine(34) biosynthetic process"/>
    <property type="evidence" value="ECO:0007669"/>
    <property type="project" value="UniProtKB-KW"/>
</dbReference>
<proteinExistence type="inferred from homology"/>
<sequence>MKRCSVFGVCNEKEKSLLSSDNNINIYVKLPSEHIKTPNGIGAFVKRTAVFMNKPNLIAAEFLNLASLIYAADTRVSRYGNSEDGWTREFDITMPVNQTTVWVKQKNELQRILGFLTGDKWNIKFRQRPDDNLLKIVAPTESKVDFDFVSLLSGGLDSLIGAIDLLEEEKKTIFVGHYSSDGTQNYQKDVEKTLLESYQSNFIGFAKGNITFDINSVAINDQEENTENSQRSRSFLFLAMANYIAASNDKKVELIVPENGFIALNIPLDPLRIGAHSTRTVHPHFLRSMNEVFKNFHFQVVLNNPYRHMTKGEMVLKCQEESVLKKVAGKTLSCASPTKMRFDQGGLKAKRLGGIGGKGNCGYCYPCLIRKAAFNRASIKDETSYVAINDFSQAKIKAGKEGKGYAESRDIMSVKYAGFRLSEGKIKPQIEIHKSGSLTGLESEWKDISGMYERGLKEVYELVKNVKIELAR</sequence>
<dbReference type="Gene3D" id="3.40.50.620">
    <property type="entry name" value="HUPs"/>
    <property type="match status" value="1"/>
</dbReference>
<dbReference type="GO" id="GO:0016874">
    <property type="term" value="F:ligase activity"/>
    <property type="evidence" value="ECO:0007669"/>
    <property type="project" value="UniProtKB-KW"/>
</dbReference>
<dbReference type="EC" id="6.3.4.20" evidence="9"/>
<evidence type="ECO:0000256" key="7">
    <source>
        <dbReference type="ARBA" id="ARBA00022840"/>
    </source>
</evidence>
<protein>
    <recommendedName>
        <fullName evidence="9">7-cyano-7-deazaguanine synthase</fullName>
        <ecNumber evidence="9">6.3.4.20</ecNumber>
    </recommendedName>
</protein>
<keyword evidence="2" id="KW-0436">Ligase</keyword>
<keyword evidence="5" id="KW-0671">Queuosine biosynthesis</keyword>
<evidence type="ECO:0000256" key="6">
    <source>
        <dbReference type="ARBA" id="ARBA00022833"/>
    </source>
</evidence>
<keyword evidence="6" id="KW-0862">Zinc</keyword>
<dbReference type="RefSeq" id="WP_138622139.1">
    <property type="nucleotide sequence ID" value="NZ_SZVP01000005.1"/>
</dbReference>
<evidence type="ECO:0000256" key="3">
    <source>
        <dbReference type="ARBA" id="ARBA00022723"/>
    </source>
</evidence>
<dbReference type="InterPro" id="IPR049676">
    <property type="entry name" value="QatC"/>
</dbReference>
<dbReference type="NCBIfam" id="NF041925">
    <property type="entry name" value="QatC"/>
    <property type="match status" value="1"/>
</dbReference>
<name>A0A8H2JNR6_9GAMM</name>
<evidence type="ECO:0000256" key="2">
    <source>
        <dbReference type="ARBA" id="ARBA00022598"/>
    </source>
</evidence>
<dbReference type="PANTHER" id="PTHR42914">
    <property type="entry name" value="7-CYANO-7-DEAZAGUANINE SYNTHASE"/>
    <property type="match status" value="1"/>
</dbReference>
<keyword evidence="4" id="KW-0547">Nucleotide-binding</keyword>
<evidence type="ECO:0000256" key="10">
    <source>
        <dbReference type="ARBA" id="ARBA00047890"/>
    </source>
</evidence>
<dbReference type="InterPro" id="IPR014729">
    <property type="entry name" value="Rossmann-like_a/b/a_fold"/>
</dbReference>
<dbReference type="SUPFAM" id="SSF52402">
    <property type="entry name" value="Adenine nucleotide alpha hydrolases-like"/>
    <property type="match status" value="1"/>
</dbReference>
<evidence type="ECO:0000256" key="1">
    <source>
        <dbReference type="ARBA" id="ARBA00005061"/>
    </source>
</evidence>
<dbReference type="Proteomes" id="UP000307702">
    <property type="component" value="Unassembled WGS sequence"/>
</dbReference>
<evidence type="ECO:0000313" key="12">
    <source>
        <dbReference type="Proteomes" id="UP000307702"/>
    </source>
</evidence>
<dbReference type="InterPro" id="IPR018317">
    <property type="entry name" value="QueC"/>
</dbReference>
<comment type="pathway">
    <text evidence="1">Purine metabolism; 7-cyano-7-deazaguanine biosynthesis.</text>
</comment>
<evidence type="ECO:0000313" key="11">
    <source>
        <dbReference type="EMBL" id="TMM45726.1"/>
    </source>
</evidence>
<comment type="caution">
    <text evidence="11">The sequence shown here is derived from an EMBL/GenBank/DDBJ whole genome shotgun (WGS) entry which is preliminary data.</text>
</comment>
<dbReference type="PANTHER" id="PTHR42914:SF1">
    <property type="entry name" value="7-CYANO-7-DEAZAGUANINE SYNTHASE"/>
    <property type="match status" value="1"/>
</dbReference>
<dbReference type="GO" id="GO:0005524">
    <property type="term" value="F:ATP binding"/>
    <property type="evidence" value="ECO:0007669"/>
    <property type="project" value="UniProtKB-KW"/>
</dbReference>
<keyword evidence="7" id="KW-0067">ATP-binding</keyword>
<dbReference type="AlphaFoldDB" id="A0A8H2JNR6"/>
<comment type="similarity">
    <text evidence="8">Belongs to the QueC family.</text>
</comment>
<dbReference type="GO" id="GO:0046872">
    <property type="term" value="F:metal ion binding"/>
    <property type="evidence" value="ECO:0007669"/>
    <property type="project" value="UniProtKB-KW"/>
</dbReference>
<evidence type="ECO:0000256" key="4">
    <source>
        <dbReference type="ARBA" id="ARBA00022741"/>
    </source>
</evidence>
<accession>A0A8H2JNR6</accession>
<gene>
    <name evidence="11" type="ORF">FCS21_07855</name>
</gene>
<keyword evidence="3" id="KW-0479">Metal-binding</keyword>
<dbReference type="EMBL" id="SZVP01000005">
    <property type="protein sequence ID" value="TMM45726.1"/>
    <property type="molecule type" value="Genomic_DNA"/>
</dbReference>